<evidence type="ECO:0000313" key="3">
    <source>
        <dbReference type="Proteomes" id="UP000177625"/>
    </source>
</evidence>
<feature type="compositionally biased region" description="Basic and acidic residues" evidence="1">
    <location>
        <begin position="87"/>
        <end position="106"/>
    </location>
</feature>
<keyword evidence="3" id="KW-1185">Reference proteome</keyword>
<dbReference type="AlphaFoldDB" id="A0A1E1LV49"/>
<reference evidence="3" key="1">
    <citation type="submission" date="2016-03" db="EMBL/GenBank/DDBJ databases">
        <authorList>
            <person name="Guldener U."/>
        </authorList>
    </citation>
    <scope>NUCLEOTIDE SEQUENCE [LARGE SCALE GENOMIC DNA]</scope>
</reference>
<name>A0A1E1LV49_RHYSE</name>
<accession>A0A1E1LV49</accession>
<protein>
    <submittedName>
        <fullName evidence="2">Uncharacterized protein</fullName>
    </submittedName>
</protein>
<sequence length="113" mass="12743">MNRRKRMEAIINTSAQPQVHTPAREYVEVAHSVQNSDASDSDADDTEYLFAEDGTTQDDALSNSCRPSIESHSEAPIFKRQKKHDQRRANAKEKKGLEPGIKHVSEQRPLSKV</sequence>
<organism evidence="2 3">
    <name type="scientific">Rhynchosporium secalis</name>
    <name type="common">Barley scald fungus</name>
    <dbReference type="NCBI Taxonomy" id="38038"/>
    <lineage>
        <taxon>Eukaryota</taxon>
        <taxon>Fungi</taxon>
        <taxon>Dikarya</taxon>
        <taxon>Ascomycota</taxon>
        <taxon>Pezizomycotina</taxon>
        <taxon>Leotiomycetes</taxon>
        <taxon>Helotiales</taxon>
        <taxon>Ploettnerulaceae</taxon>
        <taxon>Rhynchosporium</taxon>
    </lineage>
</organism>
<feature type="compositionally biased region" description="Polar residues" evidence="1">
    <location>
        <begin position="57"/>
        <end position="66"/>
    </location>
</feature>
<evidence type="ECO:0000313" key="2">
    <source>
        <dbReference type="EMBL" id="CZT40700.1"/>
    </source>
</evidence>
<gene>
    <name evidence="2" type="ORF">RSE6_00346</name>
</gene>
<evidence type="ECO:0000256" key="1">
    <source>
        <dbReference type="SAM" id="MobiDB-lite"/>
    </source>
</evidence>
<proteinExistence type="predicted"/>
<dbReference type="Proteomes" id="UP000177625">
    <property type="component" value="Unassembled WGS sequence"/>
</dbReference>
<feature type="region of interest" description="Disordered" evidence="1">
    <location>
        <begin position="53"/>
        <end position="113"/>
    </location>
</feature>
<feature type="region of interest" description="Disordered" evidence="1">
    <location>
        <begin position="1"/>
        <end position="21"/>
    </location>
</feature>
<dbReference type="EMBL" id="FJVC01000005">
    <property type="protein sequence ID" value="CZT40700.1"/>
    <property type="molecule type" value="Genomic_DNA"/>
</dbReference>